<keyword evidence="2" id="KW-1185">Reference proteome</keyword>
<gene>
    <name evidence="1" type="ORF">FAES_3966</name>
</gene>
<dbReference type="EMBL" id="HE796683">
    <property type="protein sequence ID" value="CCH01967.1"/>
    <property type="molecule type" value="Genomic_DNA"/>
</dbReference>
<dbReference type="eggNOG" id="ENOG5032QCU">
    <property type="taxonomic scope" value="Bacteria"/>
</dbReference>
<dbReference type="Proteomes" id="UP000011058">
    <property type="component" value="Chromosome"/>
</dbReference>
<dbReference type="OrthoDB" id="307997at2"/>
<protein>
    <submittedName>
        <fullName evidence="1">Uncharacterized protein</fullName>
    </submittedName>
</protein>
<dbReference type="RefSeq" id="WP_015333066.1">
    <property type="nucleotide sequence ID" value="NC_020054.1"/>
</dbReference>
<evidence type="ECO:0000313" key="1">
    <source>
        <dbReference type="EMBL" id="CCH01967.1"/>
    </source>
</evidence>
<proteinExistence type="predicted"/>
<reference evidence="1 2" key="1">
    <citation type="journal article" date="2012" name="J. Bacteriol.">
        <title>Genome Sequence of Fibrella aestuarina BUZ 2T, a Filamentous Marine Bacterium.</title>
        <authorList>
            <person name="Filippini M."/>
            <person name="Qi W."/>
            <person name="Blom J."/>
            <person name="Goesmann A."/>
            <person name="Smits T.H."/>
            <person name="Bagheri H.C."/>
        </authorList>
    </citation>
    <scope>NUCLEOTIDE SEQUENCE [LARGE SCALE GENOMIC DNA]</scope>
    <source>
        <strain evidence="2">BUZ 2T</strain>
    </source>
</reference>
<name>I0KCW4_9BACT</name>
<accession>I0KCW4</accession>
<organism evidence="1 2">
    <name type="scientific">Fibrella aestuarina BUZ 2</name>
    <dbReference type="NCBI Taxonomy" id="1166018"/>
    <lineage>
        <taxon>Bacteria</taxon>
        <taxon>Pseudomonadati</taxon>
        <taxon>Bacteroidota</taxon>
        <taxon>Cytophagia</taxon>
        <taxon>Cytophagales</taxon>
        <taxon>Spirosomataceae</taxon>
        <taxon>Fibrella</taxon>
    </lineage>
</organism>
<evidence type="ECO:0000313" key="2">
    <source>
        <dbReference type="Proteomes" id="UP000011058"/>
    </source>
</evidence>
<dbReference type="HOGENOM" id="CLU_1978216_0_0_10"/>
<dbReference type="KEGG" id="fae:FAES_3966"/>
<dbReference type="AlphaFoldDB" id="I0KCW4"/>
<sequence>MRTQLEALYNAQLPTFRAVRQALGEGKRGGPFLLAPHEAYASQHRPLLIVGQETNGWGEHFDDIAAQLAVYDGFTVGQRYNAKPFWNLTRQVEPLLGNAQPPQLARVRIVSASLVYRNRLLLRAEG</sequence>